<reference evidence="1 2" key="1">
    <citation type="submission" date="2018-03" db="EMBL/GenBank/DDBJ databases">
        <title>Draft genome sequence of Rohu Carp (Labeo rohita).</title>
        <authorList>
            <person name="Das P."/>
            <person name="Kushwaha B."/>
            <person name="Joshi C.G."/>
            <person name="Kumar D."/>
            <person name="Nagpure N.S."/>
            <person name="Sahoo L."/>
            <person name="Das S.P."/>
            <person name="Bit A."/>
            <person name="Patnaik S."/>
            <person name="Meher P.K."/>
            <person name="Jayasankar P."/>
            <person name="Koringa P.G."/>
            <person name="Patel N.V."/>
            <person name="Hinsu A.T."/>
            <person name="Kumar R."/>
            <person name="Pandey M."/>
            <person name="Agarwal S."/>
            <person name="Srivastava S."/>
            <person name="Singh M."/>
            <person name="Iquebal M.A."/>
            <person name="Jaiswal S."/>
            <person name="Angadi U.B."/>
            <person name="Kumar N."/>
            <person name="Raza M."/>
            <person name="Shah T.M."/>
            <person name="Rai A."/>
            <person name="Jena J.K."/>
        </authorList>
    </citation>
    <scope>NUCLEOTIDE SEQUENCE [LARGE SCALE GENOMIC DNA]</scope>
    <source>
        <strain evidence="1">DASCIFA01</strain>
        <tissue evidence="1">Testis</tissue>
    </source>
</reference>
<protein>
    <submittedName>
        <fullName evidence="1">Uncharacterized protein</fullName>
    </submittedName>
</protein>
<gene>
    <name evidence="1" type="ORF">ROHU_029074</name>
</gene>
<evidence type="ECO:0000313" key="1">
    <source>
        <dbReference type="EMBL" id="RXN13315.1"/>
    </source>
</evidence>
<name>A0A498M6N0_LABRO</name>
<dbReference type="EMBL" id="QBIY01012990">
    <property type="protein sequence ID" value="RXN13315.1"/>
    <property type="molecule type" value="Genomic_DNA"/>
</dbReference>
<keyword evidence="2" id="KW-1185">Reference proteome</keyword>
<dbReference type="Proteomes" id="UP000290572">
    <property type="component" value="Unassembled WGS sequence"/>
</dbReference>
<sequence length="146" mass="16854">MTLFTQHADKKGHSTHISFQYLTEQTAYLALNLAWSSVVWHQKKQENQFMLALAIKIIDDAEVQPAVTQQQENDGQLVLKAKENSHADILQAEECRQCHPEEGESQLWCSEIVESVNLWHKALKRLKGLDQIKHLQQEDHQINSPF</sequence>
<dbReference type="AlphaFoldDB" id="A0A498M6N0"/>
<evidence type="ECO:0000313" key="2">
    <source>
        <dbReference type="Proteomes" id="UP000290572"/>
    </source>
</evidence>
<accession>A0A498M6N0</accession>
<proteinExistence type="predicted"/>
<organism evidence="1 2">
    <name type="scientific">Labeo rohita</name>
    <name type="common">Indian major carp</name>
    <name type="synonym">Cyprinus rohita</name>
    <dbReference type="NCBI Taxonomy" id="84645"/>
    <lineage>
        <taxon>Eukaryota</taxon>
        <taxon>Metazoa</taxon>
        <taxon>Chordata</taxon>
        <taxon>Craniata</taxon>
        <taxon>Vertebrata</taxon>
        <taxon>Euteleostomi</taxon>
        <taxon>Actinopterygii</taxon>
        <taxon>Neopterygii</taxon>
        <taxon>Teleostei</taxon>
        <taxon>Ostariophysi</taxon>
        <taxon>Cypriniformes</taxon>
        <taxon>Cyprinidae</taxon>
        <taxon>Labeoninae</taxon>
        <taxon>Labeonini</taxon>
        <taxon>Labeo</taxon>
    </lineage>
</organism>
<comment type="caution">
    <text evidence="1">The sequence shown here is derived from an EMBL/GenBank/DDBJ whole genome shotgun (WGS) entry which is preliminary data.</text>
</comment>